<dbReference type="PANTHER" id="PTHR43240:SF1">
    <property type="entry name" value="BLR5584 PROTEIN"/>
    <property type="match status" value="1"/>
</dbReference>
<evidence type="ECO:0000259" key="2">
    <source>
        <dbReference type="Pfam" id="PF03061"/>
    </source>
</evidence>
<dbReference type="Proteomes" id="UP000233766">
    <property type="component" value="Unassembled WGS sequence"/>
</dbReference>
<dbReference type="SUPFAM" id="SSF54637">
    <property type="entry name" value="Thioesterase/thiol ester dehydrase-isomerase"/>
    <property type="match status" value="1"/>
</dbReference>
<reference evidence="3 4" key="1">
    <citation type="submission" date="2017-12" db="EMBL/GenBank/DDBJ databases">
        <title>Sequencing the genomes of 1000 Actinobacteria strains.</title>
        <authorList>
            <person name="Klenk H.-P."/>
        </authorList>
    </citation>
    <scope>NUCLEOTIDE SEQUENCE [LARGE SCALE GENOMIC DNA]</scope>
    <source>
        <strain evidence="3 4">DSM 44489</strain>
    </source>
</reference>
<dbReference type="RefSeq" id="WP_101467713.1">
    <property type="nucleotide sequence ID" value="NZ_PJMW01000002.1"/>
</dbReference>
<evidence type="ECO:0000313" key="4">
    <source>
        <dbReference type="Proteomes" id="UP000233766"/>
    </source>
</evidence>
<dbReference type="GO" id="GO:0005829">
    <property type="term" value="C:cytosol"/>
    <property type="evidence" value="ECO:0007669"/>
    <property type="project" value="TreeGrafter"/>
</dbReference>
<gene>
    <name evidence="3" type="ORF">ATK86_6586</name>
</gene>
<dbReference type="EMBL" id="PJMW01000002">
    <property type="protein sequence ID" value="PKV82101.1"/>
    <property type="molecule type" value="Genomic_DNA"/>
</dbReference>
<proteinExistence type="predicted"/>
<feature type="domain" description="Thioesterase" evidence="2">
    <location>
        <begin position="57"/>
        <end position="135"/>
    </location>
</feature>
<dbReference type="GO" id="GO:0061522">
    <property type="term" value="F:1,4-dihydroxy-2-naphthoyl-CoA thioesterase activity"/>
    <property type="evidence" value="ECO:0007669"/>
    <property type="project" value="TreeGrafter"/>
</dbReference>
<dbReference type="Gene3D" id="3.10.129.10">
    <property type="entry name" value="Hotdog Thioesterase"/>
    <property type="match status" value="1"/>
</dbReference>
<dbReference type="NCBIfam" id="TIGR00369">
    <property type="entry name" value="unchar_dom_1"/>
    <property type="match status" value="1"/>
</dbReference>
<dbReference type="InterPro" id="IPR006683">
    <property type="entry name" value="Thioestr_dom"/>
</dbReference>
<dbReference type="InterPro" id="IPR029069">
    <property type="entry name" value="HotDog_dom_sf"/>
</dbReference>
<sequence length="147" mass="15281">MTTPELPTGEQLLRALATSGNKLPGIWSLLGMDGAEIENGKVSFTLASRPQFANPLGTVHGGICATLLDSVMGCAVHSTLGPGFGYSTLELKVNYIRSVGTEGVRLTGTGTVIHTGRSTATAEGRVHDEQGRLVAHGTTTCLIHAPK</sequence>
<dbReference type="PANTHER" id="PTHR43240">
    <property type="entry name" value="1,4-DIHYDROXY-2-NAPHTHOYL-COA THIOESTERASE 1"/>
    <property type="match status" value="1"/>
</dbReference>
<keyword evidence="1" id="KW-0378">Hydrolase</keyword>
<dbReference type="OrthoDB" id="9813282at2"/>
<dbReference type="CDD" id="cd03443">
    <property type="entry name" value="PaaI_thioesterase"/>
    <property type="match status" value="1"/>
</dbReference>
<name>A0A2N3VKF5_9NOCA</name>
<dbReference type="AlphaFoldDB" id="A0A2N3VKF5"/>
<dbReference type="Pfam" id="PF03061">
    <property type="entry name" value="4HBT"/>
    <property type="match status" value="1"/>
</dbReference>
<evidence type="ECO:0000256" key="1">
    <source>
        <dbReference type="ARBA" id="ARBA00022801"/>
    </source>
</evidence>
<evidence type="ECO:0000313" key="3">
    <source>
        <dbReference type="EMBL" id="PKV82101.1"/>
    </source>
</evidence>
<comment type="caution">
    <text evidence="3">The sequence shown here is derived from an EMBL/GenBank/DDBJ whole genome shotgun (WGS) entry which is preliminary data.</text>
</comment>
<keyword evidence="4" id="KW-1185">Reference proteome</keyword>
<dbReference type="InterPro" id="IPR003736">
    <property type="entry name" value="PAAI_dom"/>
</dbReference>
<protein>
    <submittedName>
        <fullName evidence="3">Acyl-CoA thioesterase</fullName>
    </submittedName>
</protein>
<organism evidence="3 4">
    <name type="scientific">Nocardia fluminea</name>
    <dbReference type="NCBI Taxonomy" id="134984"/>
    <lineage>
        <taxon>Bacteria</taxon>
        <taxon>Bacillati</taxon>
        <taxon>Actinomycetota</taxon>
        <taxon>Actinomycetes</taxon>
        <taxon>Mycobacteriales</taxon>
        <taxon>Nocardiaceae</taxon>
        <taxon>Nocardia</taxon>
    </lineage>
</organism>
<accession>A0A2N3VKF5</accession>